<dbReference type="InterPro" id="IPR036388">
    <property type="entry name" value="WH-like_DNA-bd_sf"/>
</dbReference>
<dbReference type="AlphaFoldDB" id="A0A7C9NU34"/>
<dbReference type="CDD" id="cd05466">
    <property type="entry name" value="PBP2_LTTR_substrate"/>
    <property type="match status" value="1"/>
</dbReference>
<dbReference type="Pfam" id="PF00126">
    <property type="entry name" value="HTH_1"/>
    <property type="match status" value="1"/>
</dbReference>
<dbReference type="InterPro" id="IPR000847">
    <property type="entry name" value="LysR_HTH_N"/>
</dbReference>
<dbReference type="Pfam" id="PF03466">
    <property type="entry name" value="LysR_substrate"/>
    <property type="match status" value="1"/>
</dbReference>
<dbReference type="PRINTS" id="PR00039">
    <property type="entry name" value="HTHLYSR"/>
</dbReference>
<dbReference type="SUPFAM" id="SSF46785">
    <property type="entry name" value="Winged helix' DNA-binding domain"/>
    <property type="match status" value="1"/>
</dbReference>
<evidence type="ECO:0000256" key="1">
    <source>
        <dbReference type="ARBA" id="ARBA00009437"/>
    </source>
</evidence>
<dbReference type="PANTHER" id="PTHR30346:SF0">
    <property type="entry name" value="HCA OPERON TRANSCRIPTIONAL ACTIVATOR HCAR"/>
    <property type="match status" value="1"/>
</dbReference>
<reference evidence="6" key="1">
    <citation type="submission" date="2018-08" db="EMBL/GenBank/DDBJ databases">
        <title>Murine metabolic-syndrome-specific gut microbial biobank.</title>
        <authorList>
            <person name="Liu C."/>
        </authorList>
    </citation>
    <scope>NUCLEOTIDE SEQUENCE [LARGE SCALE GENOMIC DNA]</scope>
    <source>
        <strain evidence="6">Z82</strain>
    </source>
</reference>
<dbReference type="PANTHER" id="PTHR30346">
    <property type="entry name" value="TRANSCRIPTIONAL DUAL REGULATOR HCAR-RELATED"/>
    <property type="match status" value="1"/>
</dbReference>
<dbReference type="PROSITE" id="PS50931">
    <property type="entry name" value="HTH_LYSR"/>
    <property type="match status" value="1"/>
</dbReference>
<evidence type="ECO:0000256" key="4">
    <source>
        <dbReference type="ARBA" id="ARBA00023163"/>
    </source>
</evidence>
<name>A0A7C9NU34_9BACT</name>
<dbReference type="SUPFAM" id="SSF53850">
    <property type="entry name" value="Periplasmic binding protein-like II"/>
    <property type="match status" value="1"/>
</dbReference>
<evidence type="ECO:0000256" key="2">
    <source>
        <dbReference type="ARBA" id="ARBA00023015"/>
    </source>
</evidence>
<dbReference type="FunFam" id="1.10.10.10:FF:000001">
    <property type="entry name" value="LysR family transcriptional regulator"/>
    <property type="match status" value="1"/>
</dbReference>
<accession>A0A7C9NU34</accession>
<comment type="caution">
    <text evidence="6">The sequence shown here is derived from an EMBL/GenBank/DDBJ whole genome shotgun (WGS) entry which is preliminary data.</text>
</comment>
<gene>
    <name evidence="6" type="ORF">D1639_00260</name>
</gene>
<dbReference type="GO" id="GO:0032993">
    <property type="term" value="C:protein-DNA complex"/>
    <property type="evidence" value="ECO:0007669"/>
    <property type="project" value="TreeGrafter"/>
</dbReference>
<dbReference type="InterPro" id="IPR005119">
    <property type="entry name" value="LysR_subst-bd"/>
</dbReference>
<dbReference type="EMBL" id="QWKH01000002">
    <property type="protein sequence ID" value="NBI33492.1"/>
    <property type="molecule type" value="Genomic_DNA"/>
</dbReference>
<organism evidence="6">
    <name type="scientific">Muribaculaceae bacterium Z82</name>
    <dbReference type="NCBI Taxonomy" id="2304548"/>
    <lineage>
        <taxon>Bacteria</taxon>
        <taxon>Pseudomonadati</taxon>
        <taxon>Bacteroidota</taxon>
        <taxon>Bacteroidia</taxon>
        <taxon>Bacteroidales</taxon>
        <taxon>Muribaculaceae</taxon>
    </lineage>
</organism>
<evidence type="ECO:0000313" key="6">
    <source>
        <dbReference type="EMBL" id="NBI33492.1"/>
    </source>
</evidence>
<keyword evidence="2" id="KW-0805">Transcription regulation</keyword>
<dbReference type="InterPro" id="IPR036390">
    <property type="entry name" value="WH_DNA-bd_sf"/>
</dbReference>
<dbReference type="Gene3D" id="3.40.190.290">
    <property type="match status" value="1"/>
</dbReference>
<keyword evidence="3" id="KW-0238">DNA-binding</keyword>
<evidence type="ECO:0000259" key="5">
    <source>
        <dbReference type="PROSITE" id="PS50931"/>
    </source>
</evidence>
<comment type="similarity">
    <text evidence="1">Belongs to the LysR transcriptional regulatory family.</text>
</comment>
<feature type="domain" description="HTH lysR-type" evidence="5">
    <location>
        <begin position="1"/>
        <end position="58"/>
    </location>
</feature>
<dbReference type="Gene3D" id="1.10.10.10">
    <property type="entry name" value="Winged helix-like DNA-binding domain superfamily/Winged helix DNA-binding domain"/>
    <property type="match status" value="1"/>
</dbReference>
<sequence length="291" mass="31966">MNEHQLRCFVTAAGYLNFTRAGQDLFMTQAAVTYQVNELEKTLGTLLFSRQKGKLALTDAGAVFLERAQELLFQMDAAKTAAHQAACNEEGSLSLATFGDVVLPLLPRVLSRFRERMPLVHVSLRQSLAHEIVSGIYQGDIDVGFVTGYGGYVESHDWLRSIPVMMDDHVAVMTSDHPLASCSKVSFGDLAGFPQVLLSEKDLLEREPSQEYVNERRVLLQDPQSVEVMVRAGYGLCVCVSHAPIAHRDDLVTVPIEGSPMPIWACCKKAPATPALEAFLDVLDEELSAAE</sequence>
<dbReference type="GO" id="GO:0003700">
    <property type="term" value="F:DNA-binding transcription factor activity"/>
    <property type="evidence" value="ECO:0007669"/>
    <property type="project" value="InterPro"/>
</dbReference>
<keyword evidence="4" id="KW-0804">Transcription</keyword>
<proteinExistence type="inferred from homology"/>
<protein>
    <submittedName>
        <fullName evidence="6">LysR family transcriptional regulator</fullName>
    </submittedName>
</protein>
<evidence type="ECO:0000256" key="3">
    <source>
        <dbReference type="ARBA" id="ARBA00023125"/>
    </source>
</evidence>
<dbReference type="GO" id="GO:0003677">
    <property type="term" value="F:DNA binding"/>
    <property type="evidence" value="ECO:0007669"/>
    <property type="project" value="UniProtKB-KW"/>
</dbReference>